<feature type="binding site" evidence="3">
    <location>
        <position position="215"/>
    </location>
    <ligand>
        <name>a divalent metal cation</name>
        <dbReference type="ChEBI" id="CHEBI:60240"/>
        <label>1</label>
    </ligand>
</feature>
<keyword evidence="1 3" id="KW-0479">Metal-binding</keyword>
<sequence length="266" mass="30026">MLVDTHAHLNFKAFDKDVSEVIRRAKKSSVNKIIVPGAKIDSSKKAGQIAEKYPGVYAAVGIHPHHVHEFTENGRNVINTLNRLAKHNKVVAIGEIGLDYYRYKNYPEITRDEISAQKKLFILQMKIAELFNLPVIIHCRNAHDDLFEILDKILTNTKFTHSGVFHCFGGNLIHLNKALEMGFFIGFDGNITYGNLRLRELVKATPLHRIVLESDSPYLAPVPCRGSRNEPANLPYIASCVSDIHNRNLEEIVKTTTQNAMSLFLL</sequence>
<dbReference type="PROSITE" id="PS01090">
    <property type="entry name" value="TATD_2"/>
    <property type="match status" value="1"/>
</dbReference>
<dbReference type="Proteomes" id="UP000183120">
    <property type="component" value="Unassembled WGS sequence"/>
</dbReference>
<feature type="binding site" evidence="3">
    <location>
        <position position="166"/>
    </location>
    <ligand>
        <name>a divalent metal cation</name>
        <dbReference type="ChEBI" id="CHEBI:60240"/>
        <label>2</label>
    </ligand>
</feature>
<feature type="binding site" evidence="3">
    <location>
        <position position="6"/>
    </location>
    <ligand>
        <name>a divalent metal cation</name>
        <dbReference type="ChEBI" id="CHEBI:60240"/>
        <label>1</label>
    </ligand>
</feature>
<evidence type="ECO:0000256" key="1">
    <source>
        <dbReference type="ARBA" id="ARBA00022723"/>
    </source>
</evidence>
<proteinExistence type="predicted"/>
<protein>
    <recommendedName>
        <fullName evidence="6">Hydrolase TatD</fullName>
    </recommendedName>
</protein>
<dbReference type="NCBIfam" id="TIGR00010">
    <property type="entry name" value="YchF/TatD family DNA exonuclease"/>
    <property type="match status" value="1"/>
</dbReference>
<accession>A0A1J4TV15</accession>
<feature type="binding site" evidence="3">
    <location>
        <position position="138"/>
    </location>
    <ligand>
        <name>a divalent metal cation</name>
        <dbReference type="ChEBI" id="CHEBI:60240"/>
        <label>2</label>
    </ligand>
</feature>
<feature type="binding site" evidence="3">
    <location>
        <position position="95"/>
    </location>
    <ligand>
        <name>a divalent metal cation</name>
        <dbReference type="ChEBI" id="CHEBI:60240"/>
        <label>1</label>
    </ligand>
</feature>
<dbReference type="PANTHER" id="PTHR46124">
    <property type="entry name" value="D-AMINOACYL-TRNA DEACYLASE"/>
    <property type="match status" value="1"/>
</dbReference>
<dbReference type="SUPFAM" id="SSF51556">
    <property type="entry name" value="Metallo-dependent hydrolases"/>
    <property type="match status" value="1"/>
</dbReference>
<dbReference type="InterPro" id="IPR015991">
    <property type="entry name" value="TatD/YcfH-like"/>
</dbReference>
<comment type="caution">
    <text evidence="4">The sequence shown here is derived from an EMBL/GenBank/DDBJ whole genome shotgun (WGS) entry which is preliminary data.</text>
</comment>
<dbReference type="InterPro" id="IPR001130">
    <property type="entry name" value="TatD-like"/>
</dbReference>
<reference evidence="4 5" key="1">
    <citation type="journal article" date="2016" name="Environ. Microbiol.">
        <title>Genomic resolution of a cold subsurface aquifer community provides metabolic insights for novel microbes adapted to high CO concentrations.</title>
        <authorList>
            <person name="Probst A.J."/>
            <person name="Castelle C.J."/>
            <person name="Singh A."/>
            <person name="Brown C.T."/>
            <person name="Anantharaman K."/>
            <person name="Sharon I."/>
            <person name="Hug L.A."/>
            <person name="Burstein D."/>
            <person name="Emerson J.B."/>
            <person name="Thomas B.C."/>
            <person name="Banfield J.F."/>
        </authorList>
    </citation>
    <scope>NUCLEOTIDE SEQUENCE [LARGE SCALE GENOMIC DNA]</scope>
    <source>
        <strain evidence="4">CG1_02_37_22</strain>
    </source>
</reference>
<keyword evidence="2" id="KW-0378">Hydrolase</keyword>
<evidence type="ECO:0000256" key="2">
    <source>
        <dbReference type="ARBA" id="ARBA00022801"/>
    </source>
</evidence>
<dbReference type="InterPro" id="IPR018228">
    <property type="entry name" value="DNase_TatD-rel_CS"/>
</dbReference>
<dbReference type="PANTHER" id="PTHR46124:SF2">
    <property type="entry name" value="D-AMINOACYL-TRNA DEACYLASE"/>
    <property type="match status" value="1"/>
</dbReference>
<dbReference type="EMBL" id="MNUY01000024">
    <property type="protein sequence ID" value="OIO14859.1"/>
    <property type="molecule type" value="Genomic_DNA"/>
</dbReference>
<dbReference type="Pfam" id="PF01026">
    <property type="entry name" value="TatD_DNase"/>
    <property type="match status" value="1"/>
</dbReference>
<gene>
    <name evidence="4" type="ORF">AUJ73_01610</name>
</gene>
<dbReference type="AlphaFoldDB" id="A0A1J4TV15"/>
<dbReference type="GO" id="GO:0046872">
    <property type="term" value="F:metal ion binding"/>
    <property type="evidence" value="ECO:0007669"/>
    <property type="project" value="UniProtKB-KW"/>
</dbReference>
<dbReference type="Gene3D" id="3.20.20.140">
    <property type="entry name" value="Metal-dependent hydrolases"/>
    <property type="match status" value="1"/>
</dbReference>
<dbReference type="FunFam" id="3.20.20.140:FF:000005">
    <property type="entry name" value="TatD family hydrolase"/>
    <property type="match status" value="1"/>
</dbReference>
<organism evidence="4 5">
    <name type="scientific">Candidatus Gottesmanbacteria bacterium CG1_02_37_22</name>
    <dbReference type="NCBI Taxonomy" id="1805209"/>
    <lineage>
        <taxon>Bacteria</taxon>
        <taxon>Candidatus Gottesmaniibacteriota</taxon>
    </lineage>
</organism>
<feature type="binding site" evidence="3">
    <location>
        <position position="8"/>
    </location>
    <ligand>
        <name>a divalent metal cation</name>
        <dbReference type="ChEBI" id="CHEBI:60240"/>
        <label>1</label>
    </ligand>
</feature>
<evidence type="ECO:0008006" key="6">
    <source>
        <dbReference type="Google" id="ProtNLM"/>
    </source>
</evidence>
<dbReference type="STRING" id="1805209.AUJ73_01610"/>
<dbReference type="CDD" id="cd01310">
    <property type="entry name" value="TatD_DNAse"/>
    <property type="match status" value="1"/>
</dbReference>
<evidence type="ECO:0000313" key="5">
    <source>
        <dbReference type="Proteomes" id="UP000183120"/>
    </source>
</evidence>
<evidence type="ECO:0000256" key="3">
    <source>
        <dbReference type="PIRSR" id="PIRSR005902-1"/>
    </source>
</evidence>
<evidence type="ECO:0000313" key="4">
    <source>
        <dbReference type="EMBL" id="OIO14859.1"/>
    </source>
</evidence>
<dbReference type="GO" id="GO:0016788">
    <property type="term" value="F:hydrolase activity, acting on ester bonds"/>
    <property type="evidence" value="ECO:0007669"/>
    <property type="project" value="InterPro"/>
</dbReference>
<dbReference type="GO" id="GO:0004536">
    <property type="term" value="F:DNA nuclease activity"/>
    <property type="evidence" value="ECO:0007669"/>
    <property type="project" value="InterPro"/>
</dbReference>
<dbReference type="PIRSF" id="PIRSF005902">
    <property type="entry name" value="DNase_TatD"/>
    <property type="match status" value="1"/>
</dbReference>
<dbReference type="InterPro" id="IPR032466">
    <property type="entry name" value="Metal_Hydrolase"/>
</dbReference>
<dbReference type="PROSITE" id="PS01137">
    <property type="entry name" value="TATD_1"/>
    <property type="match status" value="1"/>
</dbReference>
<name>A0A1J4TV15_9BACT</name>